<dbReference type="InParanoid" id="A0A1Q3AT25"/>
<dbReference type="Pfam" id="PF13966">
    <property type="entry name" value="zf-RVT"/>
    <property type="match status" value="1"/>
</dbReference>
<dbReference type="AlphaFoldDB" id="A0A1Q3AT25"/>
<keyword evidence="3" id="KW-1185">Reference proteome</keyword>
<evidence type="ECO:0000259" key="1">
    <source>
        <dbReference type="Pfam" id="PF13966"/>
    </source>
</evidence>
<dbReference type="InterPro" id="IPR026960">
    <property type="entry name" value="RVT-Znf"/>
</dbReference>
<protein>
    <submittedName>
        <fullName evidence="2">Zf-RVT domain-containing protein</fullName>
    </submittedName>
</protein>
<evidence type="ECO:0000313" key="2">
    <source>
        <dbReference type="EMBL" id="GAV58881.1"/>
    </source>
</evidence>
<feature type="domain" description="Reverse transcriptase zinc-binding" evidence="1">
    <location>
        <begin position="2"/>
        <end position="86"/>
    </location>
</feature>
<reference evidence="3" key="1">
    <citation type="submission" date="2016-04" db="EMBL/GenBank/DDBJ databases">
        <title>Cephalotus genome sequencing.</title>
        <authorList>
            <person name="Fukushima K."/>
            <person name="Hasebe M."/>
            <person name="Fang X."/>
        </authorList>
    </citation>
    <scope>NUCLEOTIDE SEQUENCE [LARGE SCALE GENOMIC DNA]</scope>
    <source>
        <strain evidence="3">cv. St1</strain>
    </source>
</reference>
<dbReference type="PANTHER" id="PTHR33116">
    <property type="entry name" value="REVERSE TRANSCRIPTASE ZINC-BINDING DOMAIN-CONTAINING PROTEIN-RELATED-RELATED"/>
    <property type="match status" value="1"/>
</dbReference>
<dbReference type="EMBL" id="BDDD01000086">
    <property type="protein sequence ID" value="GAV58881.1"/>
    <property type="molecule type" value="Genomic_DNA"/>
</dbReference>
<proteinExistence type="predicted"/>
<comment type="caution">
    <text evidence="2">The sequence shown here is derived from an EMBL/GenBank/DDBJ whole genome shotgun (WGS) entry which is preliminary data.</text>
</comment>
<dbReference type="Proteomes" id="UP000187406">
    <property type="component" value="Unassembled WGS sequence"/>
</dbReference>
<evidence type="ECO:0000313" key="3">
    <source>
        <dbReference type="Proteomes" id="UP000187406"/>
    </source>
</evidence>
<sequence>SFSTNKAWHGIRTRSNEVFWHNMVWFPSRIPKHAFCLWLVIRGAHRTKEKLLAVAVVQTADCVFHCGEVESLEHLFFQCPYTKNIWMAVLSMCNISRPILLWIKEVHWMTDHSGGHTFPATVRKLAFAASVYHIWLERNLKSFKNQFLPVLEIIGKIRQDVAWKLLTGGKIQRRERHHSICINWGFFLEDAL</sequence>
<organism evidence="2 3">
    <name type="scientific">Cephalotus follicularis</name>
    <name type="common">Albany pitcher plant</name>
    <dbReference type="NCBI Taxonomy" id="3775"/>
    <lineage>
        <taxon>Eukaryota</taxon>
        <taxon>Viridiplantae</taxon>
        <taxon>Streptophyta</taxon>
        <taxon>Embryophyta</taxon>
        <taxon>Tracheophyta</taxon>
        <taxon>Spermatophyta</taxon>
        <taxon>Magnoliopsida</taxon>
        <taxon>eudicotyledons</taxon>
        <taxon>Gunneridae</taxon>
        <taxon>Pentapetalae</taxon>
        <taxon>rosids</taxon>
        <taxon>fabids</taxon>
        <taxon>Oxalidales</taxon>
        <taxon>Cephalotaceae</taxon>
        <taxon>Cephalotus</taxon>
    </lineage>
</organism>
<dbReference type="OrthoDB" id="1622315at2759"/>
<accession>A0A1Q3AT25</accession>
<feature type="non-terminal residue" evidence="2">
    <location>
        <position position="1"/>
    </location>
</feature>
<dbReference type="PANTHER" id="PTHR33116:SF84">
    <property type="entry name" value="RNA-DIRECTED DNA POLYMERASE"/>
    <property type="match status" value="1"/>
</dbReference>
<gene>
    <name evidence="2" type="ORF">CFOL_v3_02414</name>
</gene>
<name>A0A1Q3AT25_CEPFO</name>